<evidence type="ECO:0000313" key="2">
    <source>
        <dbReference type="EMBL" id="CAH2208063.1"/>
    </source>
</evidence>
<name>A0A8S4QIC4_9NEOP</name>
<comment type="caution">
    <text evidence="2">The sequence shown here is derived from an EMBL/GenBank/DDBJ whole genome shotgun (WGS) entry which is preliminary data.</text>
</comment>
<feature type="region of interest" description="Disordered" evidence="1">
    <location>
        <begin position="75"/>
        <end position="109"/>
    </location>
</feature>
<dbReference type="OrthoDB" id="1925334at2759"/>
<dbReference type="Proteomes" id="UP000838756">
    <property type="component" value="Unassembled WGS sequence"/>
</dbReference>
<dbReference type="EMBL" id="CAKXAJ010002123">
    <property type="protein sequence ID" value="CAH2208063.1"/>
    <property type="molecule type" value="Genomic_DNA"/>
</dbReference>
<evidence type="ECO:0000256" key="1">
    <source>
        <dbReference type="SAM" id="MobiDB-lite"/>
    </source>
</evidence>
<organism evidence="2 3">
    <name type="scientific">Pararge aegeria aegeria</name>
    <dbReference type="NCBI Taxonomy" id="348720"/>
    <lineage>
        <taxon>Eukaryota</taxon>
        <taxon>Metazoa</taxon>
        <taxon>Ecdysozoa</taxon>
        <taxon>Arthropoda</taxon>
        <taxon>Hexapoda</taxon>
        <taxon>Insecta</taxon>
        <taxon>Pterygota</taxon>
        <taxon>Neoptera</taxon>
        <taxon>Endopterygota</taxon>
        <taxon>Lepidoptera</taxon>
        <taxon>Glossata</taxon>
        <taxon>Ditrysia</taxon>
        <taxon>Papilionoidea</taxon>
        <taxon>Nymphalidae</taxon>
        <taxon>Satyrinae</taxon>
        <taxon>Satyrini</taxon>
        <taxon>Parargina</taxon>
        <taxon>Pararge</taxon>
    </lineage>
</organism>
<proteinExistence type="predicted"/>
<feature type="non-terminal residue" evidence="2">
    <location>
        <position position="1"/>
    </location>
</feature>
<sequence length="109" mass="12390">MRYCATNESGSRPKIGTNWRIEISVVCSSPTIRNNADTGRDKFLGLYISELGSNSGAWLKRSKYFKRQSRVEPDEREVRKQISEPIPTSTAHTAVLQKHESYPQYSAPK</sequence>
<dbReference type="AlphaFoldDB" id="A0A8S4QIC4"/>
<keyword evidence="3" id="KW-1185">Reference proteome</keyword>
<accession>A0A8S4QIC4</accession>
<reference evidence="2" key="1">
    <citation type="submission" date="2022-03" db="EMBL/GenBank/DDBJ databases">
        <authorList>
            <person name="Lindestad O."/>
        </authorList>
    </citation>
    <scope>NUCLEOTIDE SEQUENCE</scope>
</reference>
<evidence type="ECO:0000313" key="3">
    <source>
        <dbReference type="Proteomes" id="UP000838756"/>
    </source>
</evidence>
<protein>
    <submittedName>
        <fullName evidence="2">Jg22580 protein</fullName>
    </submittedName>
</protein>
<gene>
    <name evidence="2" type="primary">jg22580</name>
    <name evidence="2" type="ORF">PAEG_LOCUS680</name>
</gene>